<evidence type="ECO:0000313" key="2">
    <source>
        <dbReference type="Proteomes" id="UP000823201"/>
    </source>
</evidence>
<organism evidence="1 2">
    <name type="scientific">Sporolactobacillus spathodeae</name>
    <dbReference type="NCBI Taxonomy" id="1465502"/>
    <lineage>
        <taxon>Bacteria</taxon>
        <taxon>Bacillati</taxon>
        <taxon>Bacillota</taxon>
        <taxon>Bacilli</taxon>
        <taxon>Bacillales</taxon>
        <taxon>Sporolactobacillaceae</taxon>
        <taxon>Sporolactobacillus</taxon>
    </lineage>
</organism>
<dbReference type="RefSeq" id="WP_205007610.1">
    <property type="nucleotide sequence ID" value="NZ_CBCRXA010000031.1"/>
</dbReference>
<comment type="caution">
    <text evidence="1">The sequence shown here is derived from an EMBL/GenBank/DDBJ whole genome shotgun (WGS) entry which is preliminary data.</text>
</comment>
<keyword evidence="2" id="KW-1185">Reference proteome</keyword>
<evidence type="ECO:0000313" key="1">
    <source>
        <dbReference type="EMBL" id="MBM7659065.1"/>
    </source>
</evidence>
<accession>A0ABS2QBC7</accession>
<name>A0ABS2QBC7_9BACL</name>
<reference evidence="1 2" key="1">
    <citation type="submission" date="2021-01" db="EMBL/GenBank/DDBJ databases">
        <title>Genomic Encyclopedia of Type Strains, Phase IV (KMG-IV): sequencing the most valuable type-strain genomes for metagenomic binning, comparative biology and taxonomic classification.</title>
        <authorList>
            <person name="Goeker M."/>
        </authorList>
    </citation>
    <scope>NUCLEOTIDE SEQUENCE [LARGE SCALE GENOMIC DNA]</scope>
    <source>
        <strain evidence="1 2">DSM 100968</strain>
    </source>
</reference>
<proteinExistence type="predicted"/>
<gene>
    <name evidence="1" type="ORF">JOC27_002541</name>
</gene>
<dbReference type="Proteomes" id="UP000823201">
    <property type="component" value="Unassembled WGS sequence"/>
</dbReference>
<dbReference type="EMBL" id="JAFBEV010000033">
    <property type="protein sequence ID" value="MBM7659065.1"/>
    <property type="molecule type" value="Genomic_DNA"/>
</dbReference>
<protein>
    <submittedName>
        <fullName evidence="1">Uncharacterized protein</fullName>
    </submittedName>
</protein>
<sequence length="80" mass="9596">MISRDWEMLSEVGFDKYDQMVLPLTLVQPYYVEDGRVYFSCSDKELNQENIEMIQRDFSCDLIIDKEKKTVTLEETKEQF</sequence>